<evidence type="ECO:0000313" key="10">
    <source>
        <dbReference type="Proteomes" id="UP001634007"/>
    </source>
</evidence>
<keyword evidence="3 6" id="KW-0238">DNA-binding</keyword>
<name>A0ABD3J718_EUCGL</name>
<dbReference type="Gene3D" id="3.30.1330.80">
    <property type="entry name" value="Hypothetical protein, similar to alpha- acetolactate decarboxylase, domain 2"/>
    <property type="match status" value="1"/>
</dbReference>
<comment type="subcellular location">
    <subcellularLocation>
        <location evidence="6">Nucleus</location>
    </subcellularLocation>
</comment>
<feature type="region of interest" description="Disordered" evidence="7">
    <location>
        <begin position="13"/>
        <end position="43"/>
    </location>
</feature>
<sequence>MHHYFTSDFQLTTMSGAEPPYGSGLPGNPSPTSQQQVASNMRLSYSTDGTAVYKPVAAVSPTYHQPGNGSVDGDETGPGLTGEPFKRKRGRPRKYSPDGGFASPPAGGAAPTKAGRRGRGRPRGSGNKPRVDTVNGRETCSPARKTAGGFVPHIITVKAGEDVSAKIISFSQTGPRCVCILSANGVISNVTLNQAATSGGTVTYEVCFTFVLRISCYSLNWEVSCRKSQG</sequence>
<evidence type="ECO:0000256" key="7">
    <source>
        <dbReference type="SAM" id="MobiDB-lite"/>
    </source>
</evidence>
<organism evidence="9 10">
    <name type="scientific">Eucalyptus globulus</name>
    <name type="common">Tasmanian blue gum</name>
    <dbReference type="NCBI Taxonomy" id="34317"/>
    <lineage>
        <taxon>Eukaryota</taxon>
        <taxon>Viridiplantae</taxon>
        <taxon>Streptophyta</taxon>
        <taxon>Embryophyta</taxon>
        <taxon>Tracheophyta</taxon>
        <taxon>Spermatophyta</taxon>
        <taxon>Magnoliopsida</taxon>
        <taxon>eudicotyledons</taxon>
        <taxon>Gunneridae</taxon>
        <taxon>Pentapetalae</taxon>
        <taxon>rosids</taxon>
        <taxon>malvids</taxon>
        <taxon>Myrtales</taxon>
        <taxon>Myrtaceae</taxon>
        <taxon>Myrtoideae</taxon>
        <taxon>Eucalypteae</taxon>
        <taxon>Eucalyptus</taxon>
    </lineage>
</organism>
<evidence type="ECO:0000256" key="6">
    <source>
        <dbReference type="RuleBase" id="RU367031"/>
    </source>
</evidence>
<evidence type="ECO:0000259" key="8">
    <source>
        <dbReference type="PROSITE" id="PS51742"/>
    </source>
</evidence>
<comment type="function">
    <text evidence="1 6">Transcription factor that specifically binds AT-rich DNA sequences related to the nuclear matrix attachment regions (MARs).</text>
</comment>
<keyword evidence="5 6" id="KW-0539">Nucleus</keyword>
<keyword evidence="2 6" id="KW-0805">Transcription regulation</keyword>
<protein>
    <recommendedName>
        <fullName evidence="6">AT-hook motif nuclear-localized protein</fullName>
    </recommendedName>
</protein>
<dbReference type="Pfam" id="PF03479">
    <property type="entry name" value="PCC"/>
    <property type="match status" value="1"/>
</dbReference>
<feature type="compositionally biased region" description="Polar residues" evidence="7">
    <location>
        <begin position="30"/>
        <end position="43"/>
    </location>
</feature>
<evidence type="ECO:0000256" key="4">
    <source>
        <dbReference type="ARBA" id="ARBA00023163"/>
    </source>
</evidence>
<dbReference type="InterPro" id="IPR005175">
    <property type="entry name" value="PPC_dom"/>
</dbReference>
<evidence type="ECO:0000256" key="1">
    <source>
        <dbReference type="ARBA" id="ARBA00003687"/>
    </source>
</evidence>
<gene>
    <name evidence="9" type="ORF">ACJRO7_035732</name>
</gene>
<evidence type="ECO:0000256" key="5">
    <source>
        <dbReference type="ARBA" id="ARBA00023242"/>
    </source>
</evidence>
<dbReference type="InterPro" id="IPR017956">
    <property type="entry name" value="AT_hook_DNA-bd_motif"/>
</dbReference>
<dbReference type="PANTHER" id="PTHR31500">
    <property type="entry name" value="AT-HOOK MOTIF NUCLEAR-LOCALIZED PROTEIN 9"/>
    <property type="match status" value="1"/>
</dbReference>
<dbReference type="PROSITE" id="PS51742">
    <property type="entry name" value="PPC"/>
    <property type="match status" value="1"/>
</dbReference>
<dbReference type="AlphaFoldDB" id="A0ABD3J718"/>
<dbReference type="PANTHER" id="PTHR31500:SF57">
    <property type="entry name" value="AT-HOOK MOTIF NUCLEAR-LOCALIZED PROTEIN 10"/>
    <property type="match status" value="1"/>
</dbReference>
<dbReference type="Proteomes" id="UP001634007">
    <property type="component" value="Unassembled WGS sequence"/>
</dbReference>
<evidence type="ECO:0000256" key="2">
    <source>
        <dbReference type="ARBA" id="ARBA00023015"/>
    </source>
</evidence>
<dbReference type="GO" id="GO:0005634">
    <property type="term" value="C:nucleus"/>
    <property type="evidence" value="ECO:0007669"/>
    <property type="project" value="UniProtKB-SubCell"/>
</dbReference>
<feature type="region of interest" description="Disordered" evidence="7">
    <location>
        <begin position="57"/>
        <end position="143"/>
    </location>
</feature>
<dbReference type="SMART" id="SM00384">
    <property type="entry name" value="AT_hook"/>
    <property type="match status" value="2"/>
</dbReference>
<keyword evidence="10" id="KW-1185">Reference proteome</keyword>
<comment type="domain">
    <text evidence="6">The PPC domain mediates interactions between AHL proteins.</text>
</comment>
<dbReference type="CDD" id="cd11378">
    <property type="entry name" value="DUF296"/>
    <property type="match status" value="1"/>
</dbReference>
<comment type="caution">
    <text evidence="9">The sequence shown here is derived from an EMBL/GenBank/DDBJ whole genome shotgun (WGS) entry which is preliminary data.</text>
</comment>
<proteinExistence type="predicted"/>
<dbReference type="SUPFAM" id="SSF117856">
    <property type="entry name" value="AF0104/ALDC/Ptd012-like"/>
    <property type="match status" value="1"/>
</dbReference>
<keyword evidence="4 6" id="KW-0804">Transcription</keyword>
<evidence type="ECO:0000313" key="9">
    <source>
        <dbReference type="EMBL" id="KAL3723601.1"/>
    </source>
</evidence>
<feature type="domain" description="PPC" evidence="8">
    <location>
        <begin position="145"/>
        <end position="230"/>
    </location>
</feature>
<accession>A0ABD3J718</accession>
<feature type="compositionally biased region" description="Low complexity" evidence="7">
    <location>
        <begin position="97"/>
        <end position="113"/>
    </location>
</feature>
<evidence type="ECO:0000256" key="3">
    <source>
        <dbReference type="ARBA" id="ARBA00023125"/>
    </source>
</evidence>
<dbReference type="EMBL" id="JBJKBG010000009">
    <property type="protein sequence ID" value="KAL3723601.1"/>
    <property type="molecule type" value="Genomic_DNA"/>
</dbReference>
<reference evidence="9 10" key="1">
    <citation type="submission" date="2024-11" db="EMBL/GenBank/DDBJ databases">
        <title>Chromosome-level genome assembly of Eucalyptus globulus Labill. provides insights into its genome evolution.</title>
        <authorList>
            <person name="Li X."/>
        </authorList>
    </citation>
    <scope>NUCLEOTIDE SEQUENCE [LARGE SCALE GENOMIC DNA]</scope>
    <source>
        <strain evidence="9">CL2024</strain>
        <tissue evidence="9">Fresh tender leaves</tissue>
    </source>
</reference>
<dbReference type="InterPro" id="IPR039605">
    <property type="entry name" value="AHL"/>
</dbReference>
<dbReference type="GO" id="GO:0003680">
    <property type="term" value="F:minor groove of adenine-thymine-rich DNA binding"/>
    <property type="evidence" value="ECO:0007669"/>
    <property type="project" value="UniProtKB-UniRule"/>
</dbReference>